<sequence>MRTRFWHYHSRFDAVESVTRHAMNQPPFKAREGRVTNFLGVVIDPRVFPPALERMAGTIEAAPMPNNWHADLAEWGAAFHAVDLSGPRFTMIELGCGWGCWMTNLGTIARRAGRSVHVIGVEGDGGHIEMAKQTLAENGFAEDEWTLVTGIAAGRSGTALFPTQEQPGQSWGLEPRFDASEQEANELVASGRYVALPMIALAEIATAEPRIDLVHIDIQGGEVGVVESCLDVLNDKVAYVLIGTHSRQIEGRLFDIMIGAGWELDMERPAFLDINHPVPIISVDGVQGWKNPRLF</sequence>
<dbReference type="Gene3D" id="3.40.50.150">
    <property type="entry name" value="Vaccinia Virus protein VP39"/>
    <property type="match status" value="1"/>
</dbReference>
<accession>A0A258HH55</accession>
<dbReference type="EMBL" id="NCEQ01000008">
    <property type="protein sequence ID" value="OYX56345.1"/>
    <property type="molecule type" value="Genomic_DNA"/>
</dbReference>
<name>A0A258HH55_9CAUL</name>
<proteinExistence type="predicted"/>
<dbReference type="SUPFAM" id="SSF53335">
    <property type="entry name" value="S-adenosyl-L-methionine-dependent methyltransferases"/>
    <property type="match status" value="1"/>
</dbReference>
<reference evidence="1 2" key="1">
    <citation type="submission" date="2017-03" db="EMBL/GenBank/DDBJ databases">
        <title>Lifting the veil on microbial sulfur biogeochemistry in mining wastewaters.</title>
        <authorList>
            <person name="Kantor R.S."/>
            <person name="Colenbrander Nelson T."/>
            <person name="Marshall S."/>
            <person name="Bennett D."/>
            <person name="Apte S."/>
            <person name="Camacho D."/>
            <person name="Thomas B.C."/>
            <person name="Warren L.A."/>
            <person name="Banfield J.F."/>
        </authorList>
    </citation>
    <scope>NUCLEOTIDE SEQUENCE [LARGE SCALE GENOMIC DNA]</scope>
    <source>
        <strain evidence="1">32-68-21</strain>
    </source>
</reference>
<protein>
    <recommendedName>
        <fullName evidence="3">FkbM family methyltransferase</fullName>
    </recommendedName>
</protein>
<organism evidence="1 2">
    <name type="scientific">Brevundimonas subvibrioides</name>
    <dbReference type="NCBI Taxonomy" id="74313"/>
    <lineage>
        <taxon>Bacteria</taxon>
        <taxon>Pseudomonadati</taxon>
        <taxon>Pseudomonadota</taxon>
        <taxon>Alphaproteobacteria</taxon>
        <taxon>Caulobacterales</taxon>
        <taxon>Caulobacteraceae</taxon>
        <taxon>Brevundimonas</taxon>
    </lineage>
</organism>
<evidence type="ECO:0008006" key="3">
    <source>
        <dbReference type="Google" id="ProtNLM"/>
    </source>
</evidence>
<evidence type="ECO:0000313" key="2">
    <source>
        <dbReference type="Proteomes" id="UP000216147"/>
    </source>
</evidence>
<gene>
    <name evidence="1" type="ORF">B7Y86_10395</name>
</gene>
<dbReference type="InterPro" id="IPR029063">
    <property type="entry name" value="SAM-dependent_MTases_sf"/>
</dbReference>
<dbReference type="Proteomes" id="UP000216147">
    <property type="component" value="Unassembled WGS sequence"/>
</dbReference>
<dbReference type="AlphaFoldDB" id="A0A258HH55"/>
<evidence type="ECO:0000313" key="1">
    <source>
        <dbReference type="EMBL" id="OYX56345.1"/>
    </source>
</evidence>
<comment type="caution">
    <text evidence="1">The sequence shown here is derived from an EMBL/GenBank/DDBJ whole genome shotgun (WGS) entry which is preliminary data.</text>
</comment>